<organism evidence="4 5">
    <name type="scientific">Paenibacillus glycinis</name>
    <dbReference type="NCBI Taxonomy" id="2697035"/>
    <lineage>
        <taxon>Bacteria</taxon>
        <taxon>Bacillati</taxon>
        <taxon>Bacillota</taxon>
        <taxon>Bacilli</taxon>
        <taxon>Bacillales</taxon>
        <taxon>Paenibacillaceae</taxon>
        <taxon>Paenibacillus</taxon>
    </lineage>
</organism>
<dbReference type="PANTHER" id="PTHR34580">
    <property type="match status" value="1"/>
</dbReference>
<evidence type="ECO:0000313" key="5">
    <source>
        <dbReference type="Proteomes" id="UP000665561"/>
    </source>
</evidence>
<accession>A0ABW9XIF3</accession>
<evidence type="ECO:0000256" key="2">
    <source>
        <dbReference type="ARBA" id="ARBA00023163"/>
    </source>
</evidence>
<dbReference type="Pfam" id="PF25583">
    <property type="entry name" value="WCX"/>
    <property type="match status" value="1"/>
</dbReference>
<dbReference type="PROSITE" id="PS51000">
    <property type="entry name" value="HTH_DEOR_2"/>
    <property type="match status" value="1"/>
</dbReference>
<dbReference type="InterPro" id="IPR057727">
    <property type="entry name" value="WCX_dom"/>
</dbReference>
<protein>
    <submittedName>
        <fullName evidence="4">WYL domain-containing protein</fullName>
    </submittedName>
</protein>
<dbReference type="PROSITE" id="PS52050">
    <property type="entry name" value="WYL"/>
    <property type="match status" value="1"/>
</dbReference>
<dbReference type="InterPro" id="IPR028349">
    <property type="entry name" value="PafC-like"/>
</dbReference>
<name>A0ABW9XIF3_9BACL</name>
<dbReference type="InterPro" id="IPR013196">
    <property type="entry name" value="HTH_11"/>
</dbReference>
<dbReference type="PANTHER" id="PTHR34580:SF1">
    <property type="entry name" value="PROTEIN PAFC"/>
    <property type="match status" value="1"/>
</dbReference>
<dbReference type="InterPro" id="IPR036390">
    <property type="entry name" value="WH_DNA-bd_sf"/>
</dbReference>
<dbReference type="Pfam" id="PF08279">
    <property type="entry name" value="HTH_11"/>
    <property type="match status" value="1"/>
</dbReference>
<evidence type="ECO:0000259" key="3">
    <source>
        <dbReference type="PROSITE" id="PS51000"/>
    </source>
</evidence>
<proteinExistence type="predicted"/>
<dbReference type="PIRSF" id="PIRSF016838">
    <property type="entry name" value="PafC"/>
    <property type="match status" value="1"/>
</dbReference>
<keyword evidence="5" id="KW-1185">Reference proteome</keyword>
<dbReference type="InterPro" id="IPR026881">
    <property type="entry name" value="WYL_dom"/>
</dbReference>
<comment type="caution">
    <text evidence="4">The sequence shown here is derived from an EMBL/GenBank/DDBJ whole genome shotgun (WGS) entry which is preliminary data.</text>
</comment>
<reference evidence="4 5" key="1">
    <citation type="submission" date="2020-01" db="EMBL/GenBank/DDBJ databases">
        <title>Paenibacillus soybeanensis sp. nov. isolated from the nodules of soybean (Glycine max(L.) Merr).</title>
        <authorList>
            <person name="Wang H."/>
        </authorList>
    </citation>
    <scope>NUCLEOTIDE SEQUENCE [LARGE SCALE GENOMIC DNA]</scope>
    <source>
        <strain evidence="4 5">T1</strain>
    </source>
</reference>
<dbReference type="Gene3D" id="1.10.10.10">
    <property type="entry name" value="Winged helix-like DNA-binding domain superfamily/Winged helix DNA-binding domain"/>
    <property type="match status" value="1"/>
</dbReference>
<dbReference type="Pfam" id="PF13280">
    <property type="entry name" value="WYL"/>
    <property type="match status" value="1"/>
</dbReference>
<dbReference type="InterPro" id="IPR051534">
    <property type="entry name" value="CBASS_pafABC_assoc_protein"/>
</dbReference>
<dbReference type="InterPro" id="IPR036388">
    <property type="entry name" value="WH-like_DNA-bd_sf"/>
</dbReference>
<dbReference type="SMART" id="SM00420">
    <property type="entry name" value="HTH_DEOR"/>
    <property type="match status" value="1"/>
</dbReference>
<dbReference type="RefSeq" id="WP_161740099.1">
    <property type="nucleotide sequence ID" value="NZ_JAAAMV010000001.1"/>
</dbReference>
<gene>
    <name evidence="4" type="ORF">GT019_00420</name>
</gene>
<dbReference type="InterPro" id="IPR001034">
    <property type="entry name" value="DeoR_HTH"/>
</dbReference>
<feature type="domain" description="HTH deoR-type" evidence="3">
    <location>
        <begin position="2"/>
        <end position="60"/>
    </location>
</feature>
<keyword evidence="2" id="KW-0804">Transcription</keyword>
<dbReference type="Proteomes" id="UP000665561">
    <property type="component" value="Unassembled WGS sequence"/>
</dbReference>
<evidence type="ECO:0000256" key="1">
    <source>
        <dbReference type="ARBA" id="ARBA00023015"/>
    </source>
</evidence>
<evidence type="ECO:0000313" key="4">
    <source>
        <dbReference type="EMBL" id="NBD22326.1"/>
    </source>
</evidence>
<sequence length="304" mass="34014">MSVNRHFEILYMLLHKKTLTAAELAEHFEVSARTIYRDIDMLSAAGIPVYASRGKGGGISLMDGYVFNKSLLSEREQDDILIALQSLTAAKFPEAEEVLGKLSRLFKKETNNWIEVDFSPWGSEESQRRLFPLLRGAIVENRTIRFRYYNSYGKQSERSVEPASLLFKSKAWYLTGHCLASNGPRIFKIGRMKDIVVTDERFEPRPAVPLAEAEDNIMADAIEVTLRIAAEGAYRVYDEFAEETITRNADGSFGIKAAFPAGSWLESYLLSLGTLLEDVGPPPLRARILSNLDAIRSALDPSAP</sequence>
<dbReference type="EMBL" id="JAAAMV010000001">
    <property type="protein sequence ID" value="NBD22326.1"/>
    <property type="molecule type" value="Genomic_DNA"/>
</dbReference>
<dbReference type="SUPFAM" id="SSF46785">
    <property type="entry name" value="Winged helix' DNA-binding domain"/>
    <property type="match status" value="1"/>
</dbReference>
<keyword evidence="1" id="KW-0805">Transcription regulation</keyword>